<sequence length="337" mass="38403">MKTTATNKKVRELMTMLANETLVAQPEFQRRLVWTNRHKQLFIETVLDGMPFPEIFFCDGSVDLNTGAGTTLLVDGQQRVTTLYQYFTGSDQFKPGESIRPYMDLEPEEKAAFLNYDVVVRDLGSLSMDQVREVFRRMNSTNYSLNAMEVNNARFDGALKKAAEEMSGWSVFEDHRVFTAVDVRRMGDVRWCLDVMITVISGYFSRSDSHEDYLERYNDEFPEGGKVRAELNDCLALLSGLNVDSKSRVWQKNDLFTLTVEIYRLGSKNCIDPDGLAATLKEFFADVETITAGGSPEKYPKAIQYRDDVISGTNERARRVRRGEMIRNLISPFFAGS</sequence>
<evidence type="ECO:0000313" key="2">
    <source>
        <dbReference type="EMBL" id="GAA2623366.1"/>
    </source>
</evidence>
<organism evidence="2 3">
    <name type="scientific">Streptomyces vastus</name>
    <dbReference type="NCBI Taxonomy" id="285451"/>
    <lineage>
        <taxon>Bacteria</taxon>
        <taxon>Bacillati</taxon>
        <taxon>Actinomycetota</taxon>
        <taxon>Actinomycetes</taxon>
        <taxon>Kitasatosporales</taxon>
        <taxon>Streptomycetaceae</taxon>
        <taxon>Streptomyces</taxon>
    </lineage>
</organism>
<evidence type="ECO:0000259" key="1">
    <source>
        <dbReference type="Pfam" id="PF03235"/>
    </source>
</evidence>
<name>A0ABN3QDD2_9ACTN</name>
<feature type="domain" description="GmrSD restriction endonucleases N-terminal" evidence="1">
    <location>
        <begin position="17"/>
        <end position="105"/>
    </location>
</feature>
<dbReference type="RefSeq" id="WP_344387574.1">
    <property type="nucleotide sequence ID" value="NZ_BAAASJ010000010.1"/>
</dbReference>
<keyword evidence="3" id="KW-1185">Reference proteome</keyword>
<dbReference type="Proteomes" id="UP001500151">
    <property type="component" value="Unassembled WGS sequence"/>
</dbReference>
<proteinExistence type="predicted"/>
<comment type="caution">
    <text evidence="2">The sequence shown here is derived from an EMBL/GenBank/DDBJ whole genome shotgun (WGS) entry which is preliminary data.</text>
</comment>
<reference evidence="2 3" key="1">
    <citation type="journal article" date="2019" name="Int. J. Syst. Evol. Microbiol.">
        <title>The Global Catalogue of Microorganisms (GCM) 10K type strain sequencing project: providing services to taxonomists for standard genome sequencing and annotation.</title>
        <authorList>
            <consortium name="The Broad Institute Genomics Platform"/>
            <consortium name="The Broad Institute Genome Sequencing Center for Infectious Disease"/>
            <person name="Wu L."/>
            <person name="Ma J."/>
        </authorList>
    </citation>
    <scope>NUCLEOTIDE SEQUENCE [LARGE SCALE GENOMIC DNA]</scope>
    <source>
        <strain evidence="2 3">JCM 4524</strain>
    </source>
</reference>
<dbReference type="InterPro" id="IPR004919">
    <property type="entry name" value="GmrSD_N"/>
</dbReference>
<protein>
    <recommendedName>
        <fullName evidence="1">GmrSD restriction endonucleases N-terminal domain-containing protein</fullName>
    </recommendedName>
</protein>
<dbReference type="Pfam" id="PF03235">
    <property type="entry name" value="GmrSD_N"/>
    <property type="match status" value="1"/>
</dbReference>
<dbReference type="PANTHER" id="PTHR39639">
    <property type="entry name" value="CHROMOSOME 16, WHOLE GENOME SHOTGUN SEQUENCE"/>
    <property type="match status" value="1"/>
</dbReference>
<dbReference type="PANTHER" id="PTHR39639:SF1">
    <property type="entry name" value="DUF262 DOMAIN-CONTAINING PROTEIN"/>
    <property type="match status" value="1"/>
</dbReference>
<dbReference type="EMBL" id="BAAASJ010000010">
    <property type="protein sequence ID" value="GAA2623366.1"/>
    <property type="molecule type" value="Genomic_DNA"/>
</dbReference>
<gene>
    <name evidence="2" type="ORF">GCM10010307_08680</name>
</gene>
<evidence type="ECO:0000313" key="3">
    <source>
        <dbReference type="Proteomes" id="UP001500151"/>
    </source>
</evidence>
<accession>A0ABN3QDD2</accession>